<dbReference type="Proteomes" id="UP000507954">
    <property type="component" value="Unassembled WGS sequence"/>
</dbReference>
<dbReference type="AlphaFoldDB" id="A0A508X8P6"/>
<organism evidence="1">
    <name type="scientific">Sinorhizobium medicae</name>
    <dbReference type="NCBI Taxonomy" id="110321"/>
    <lineage>
        <taxon>Bacteria</taxon>
        <taxon>Pseudomonadati</taxon>
        <taxon>Pseudomonadota</taxon>
        <taxon>Alphaproteobacteria</taxon>
        <taxon>Hyphomicrobiales</taxon>
        <taxon>Rhizobiaceae</taxon>
        <taxon>Sinorhizobium/Ensifer group</taxon>
        <taxon>Sinorhizobium</taxon>
    </lineage>
</organism>
<evidence type="ECO:0000313" key="1">
    <source>
        <dbReference type="EMBL" id="VTZ64165.1"/>
    </source>
</evidence>
<protein>
    <submittedName>
        <fullName evidence="1">Uncharacterized protein</fullName>
    </submittedName>
</protein>
<proteinExistence type="predicted"/>
<dbReference type="EMBL" id="CABFNB010000125">
    <property type="protein sequence ID" value="VTZ64165.1"/>
    <property type="molecule type" value="Genomic_DNA"/>
</dbReference>
<sequence>MLVSVFQDRYAGIRSSAAFLVRLLGRGTVVWSLGMGYRFAFMPAGYGFVEVSQAY</sequence>
<gene>
    <name evidence="1" type="ORF">EMEDMD4_570045</name>
</gene>
<name>A0A508X8P6_9HYPH</name>
<accession>A0A508X8P6</accession>
<reference evidence="1" key="1">
    <citation type="submission" date="2019-06" db="EMBL/GenBank/DDBJ databases">
        <authorList>
            <person name="Le Quere A."/>
            <person name="Colella S."/>
        </authorList>
    </citation>
    <scope>NUCLEOTIDE SEQUENCE</scope>
    <source>
        <strain evidence="1">EmedicaeMD41</strain>
    </source>
</reference>